<dbReference type="InterPro" id="IPR023214">
    <property type="entry name" value="HAD_sf"/>
</dbReference>
<feature type="region of interest" description="Disordered" evidence="2">
    <location>
        <begin position="176"/>
        <end position="199"/>
    </location>
</feature>
<evidence type="ECO:0000256" key="1">
    <source>
        <dbReference type="ARBA" id="ARBA00022967"/>
    </source>
</evidence>
<keyword evidence="3" id="KW-0547">Nucleotide-binding</keyword>
<dbReference type="PRINTS" id="PR00120">
    <property type="entry name" value="HATPASE"/>
</dbReference>
<organism evidence="3">
    <name type="scientific">bioreactor metagenome</name>
    <dbReference type="NCBI Taxonomy" id="1076179"/>
    <lineage>
        <taxon>unclassified sequences</taxon>
        <taxon>metagenomes</taxon>
        <taxon>ecological metagenomes</taxon>
    </lineage>
</organism>
<dbReference type="PRINTS" id="PR00119">
    <property type="entry name" value="CATATPASE"/>
</dbReference>
<dbReference type="GO" id="GO:0016020">
    <property type="term" value="C:membrane"/>
    <property type="evidence" value="ECO:0007669"/>
    <property type="project" value="InterPro"/>
</dbReference>
<dbReference type="EMBL" id="VSSQ01026315">
    <property type="protein sequence ID" value="MPM74972.1"/>
    <property type="molecule type" value="Genomic_DNA"/>
</dbReference>
<feature type="region of interest" description="Disordered" evidence="2">
    <location>
        <begin position="97"/>
        <end position="119"/>
    </location>
</feature>
<dbReference type="GO" id="GO:0005507">
    <property type="term" value="F:copper ion binding"/>
    <property type="evidence" value="ECO:0007669"/>
    <property type="project" value="TreeGrafter"/>
</dbReference>
<dbReference type="SUPFAM" id="SSF56784">
    <property type="entry name" value="HAD-like"/>
    <property type="match status" value="1"/>
</dbReference>
<dbReference type="Gene3D" id="3.40.50.1000">
    <property type="entry name" value="HAD superfamily/HAD-like"/>
    <property type="match status" value="1"/>
</dbReference>
<dbReference type="NCBIfam" id="TIGR01494">
    <property type="entry name" value="ATPase_P-type"/>
    <property type="match status" value="1"/>
</dbReference>
<dbReference type="PANTHER" id="PTHR43520:SF8">
    <property type="entry name" value="P-TYPE CU(+) TRANSPORTER"/>
    <property type="match status" value="1"/>
</dbReference>
<evidence type="ECO:0000313" key="3">
    <source>
        <dbReference type="EMBL" id="MPM74972.1"/>
    </source>
</evidence>
<name>A0A645CDM1_9ZZZZ</name>
<dbReference type="GO" id="GO:0016887">
    <property type="term" value="F:ATP hydrolysis activity"/>
    <property type="evidence" value="ECO:0007669"/>
    <property type="project" value="InterPro"/>
</dbReference>
<keyword evidence="1" id="KW-1278">Translocase</keyword>
<dbReference type="GO" id="GO:0055070">
    <property type="term" value="P:copper ion homeostasis"/>
    <property type="evidence" value="ECO:0007669"/>
    <property type="project" value="TreeGrafter"/>
</dbReference>
<dbReference type="InterPro" id="IPR036412">
    <property type="entry name" value="HAD-like_sf"/>
</dbReference>
<dbReference type="Pfam" id="PF00702">
    <property type="entry name" value="Hydrolase"/>
    <property type="match status" value="1"/>
</dbReference>
<dbReference type="CDD" id="cd00371">
    <property type="entry name" value="HMA"/>
    <property type="match status" value="1"/>
</dbReference>
<dbReference type="InterPro" id="IPR006121">
    <property type="entry name" value="HMA_dom"/>
</dbReference>
<keyword evidence="3" id="KW-0067">ATP-binding</keyword>
<comment type="caution">
    <text evidence="3">The sequence shown here is derived from an EMBL/GenBank/DDBJ whole genome shotgun (WGS) entry which is preliminary data.</text>
</comment>
<accession>A0A645CDM1</accession>
<dbReference type="GO" id="GO:0005524">
    <property type="term" value="F:ATP binding"/>
    <property type="evidence" value="ECO:0007669"/>
    <property type="project" value="UniProtKB-KW"/>
</dbReference>
<feature type="compositionally biased region" description="Basic and acidic residues" evidence="2">
    <location>
        <begin position="176"/>
        <end position="189"/>
    </location>
</feature>
<sequence>MDEVVAEVLPEEKAGIIRRLQEEGQTVMMVGDGINDAPALAQADIGCAIGNGSDVAIESAQMILMRGDLKDVARAIRLSRLTIRNIKQNLCGAGYSVRSHRGGGRTDEHPAKADEVNGPISRTASDKMKQLIHKGDMYMKPISVPDMMCENCVRRITEALTKEYLKFEVFSGEKECDGGRRRESREDRHRRTGGFGLYA</sequence>
<feature type="compositionally biased region" description="Basic and acidic residues" evidence="2">
    <location>
        <begin position="104"/>
        <end position="115"/>
    </location>
</feature>
<protein>
    <submittedName>
        <fullName evidence="3">Potassium-transporting ATPase ATP-binding subunit</fullName>
    </submittedName>
</protein>
<gene>
    <name evidence="3" type="primary">kdpB_14</name>
    <name evidence="3" type="ORF">SDC9_121961</name>
</gene>
<proteinExistence type="predicted"/>
<dbReference type="GO" id="GO:0043682">
    <property type="term" value="F:P-type divalent copper transporter activity"/>
    <property type="evidence" value="ECO:0007669"/>
    <property type="project" value="TreeGrafter"/>
</dbReference>
<reference evidence="3" key="1">
    <citation type="submission" date="2019-08" db="EMBL/GenBank/DDBJ databases">
        <authorList>
            <person name="Kucharzyk K."/>
            <person name="Murdoch R.W."/>
            <person name="Higgins S."/>
            <person name="Loffler F."/>
        </authorList>
    </citation>
    <scope>NUCLEOTIDE SEQUENCE</scope>
</reference>
<dbReference type="AlphaFoldDB" id="A0A645CDM1"/>
<dbReference type="PANTHER" id="PTHR43520">
    <property type="entry name" value="ATP7, ISOFORM B"/>
    <property type="match status" value="1"/>
</dbReference>
<dbReference type="InterPro" id="IPR001757">
    <property type="entry name" value="P_typ_ATPase"/>
</dbReference>
<evidence type="ECO:0000256" key="2">
    <source>
        <dbReference type="SAM" id="MobiDB-lite"/>
    </source>
</evidence>